<sequence>MVARQSLPAPPSVQSPKPVLFPRGRLDGQELLPVRLPSSSSSSEGGQRNVTLLMSADFGPFTLGKGYETNLRFSSFVFRATSDHRRQHPSIRKDGRYMPAFFGNTASRACSYRIQPHHPPSARVTHVGFSFAAFSTCRTGARTHLRTPRCVSVHPWKSDAWQPTIVCVPRSLPLLSR</sequence>
<comment type="caution">
    <text evidence="2">The sequence shown here is derived from an EMBL/GenBank/DDBJ whole genome shotgun (WGS) entry which is preliminary data.</text>
</comment>
<evidence type="ECO:0000313" key="3">
    <source>
        <dbReference type="Proteomes" id="UP001586593"/>
    </source>
</evidence>
<name>A0ABR3WHU7_9PEZI</name>
<keyword evidence="3" id="KW-1185">Reference proteome</keyword>
<evidence type="ECO:0000313" key="2">
    <source>
        <dbReference type="EMBL" id="KAL1861859.1"/>
    </source>
</evidence>
<gene>
    <name evidence="2" type="ORF">VTK73DRAFT_6892</name>
</gene>
<evidence type="ECO:0000256" key="1">
    <source>
        <dbReference type="SAM" id="MobiDB-lite"/>
    </source>
</evidence>
<accession>A0ABR3WHU7</accession>
<proteinExistence type="predicted"/>
<organism evidence="2 3">
    <name type="scientific">Phialemonium thermophilum</name>
    <dbReference type="NCBI Taxonomy" id="223376"/>
    <lineage>
        <taxon>Eukaryota</taxon>
        <taxon>Fungi</taxon>
        <taxon>Dikarya</taxon>
        <taxon>Ascomycota</taxon>
        <taxon>Pezizomycotina</taxon>
        <taxon>Sordariomycetes</taxon>
        <taxon>Sordariomycetidae</taxon>
        <taxon>Cephalothecales</taxon>
        <taxon>Cephalothecaceae</taxon>
        <taxon>Phialemonium</taxon>
    </lineage>
</organism>
<dbReference type="EMBL" id="JAZHXJ010000402">
    <property type="protein sequence ID" value="KAL1861859.1"/>
    <property type="molecule type" value="Genomic_DNA"/>
</dbReference>
<protein>
    <submittedName>
        <fullName evidence="2">Uncharacterized protein</fullName>
    </submittedName>
</protein>
<feature type="region of interest" description="Disordered" evidence="1">
    <location>
        <begin position="1"/>
        <end position="24"/>
    </location>
</feature>
<dbReference type="Proteomes" id="UP001586593">
    <property type="component" value="Unassembled WGS sequence"/>
</dbReference>
<reference evidence="2 3" key="1">
    <citation type="journal article" date="2024" name="Commun. Biol.">
        <title>Comparative genomic analysis of thermophilic fungi reveals convergent evolutionary adaptations and gene losses.</title>
        <authorList>
            <person name="Steindorff A.S."/>
            <person name="Aguilar-Pontes M.V."/>
            <person name="Robinson A.J."/>
            <person name="Andreopoulos B."/>
            <person name="LaButti K."/>
            <person name="Kuo A."/>
            <person name="Mondo S."/>
            <person name="Riley R."/>
            <person name="Otillar R."/>
            <person name="Haridas S."/>
            <person name="Lipzen A."/>
            <person name="Grimwood J."/>
            <person name="Schmutz J."/>
            <person name="Clum A."/>
            <person name="Reid I.D."/>
            <person name="Moisan M.C."/>
            <person name="Butler G."/>
            <person name="Nguyen T.T.M."/>
            <person name="Dewar K."/>
            <person name="Conant G."/>
            <person name="Drula E."/>
            <person name="Henrissat B."/>
            <person name="Hansel C."/>
            <person name="Singer S."/>
            <person name="Hutchinson M.I."/>
            <person name="de Vries R.P."/>
            <person name="Natvig D.O."/>
            <person name="Powell A.J."/>
            <person name="Tsang A."/>
            <person name="Grigoriev I.V."/>
        </authorList>
    </citation>
    <scope>NUCLEOTIDE SEQUENCE [LARGE SCALE GENOMIC DNA]</scope>
    <source>
        <strain evidence="2 3">ATCC 24622</strain>
    </source>
</reference>